<dbReference type="InterPro" id="IPR011197">
    <property type="entry name" value="UCP012318"/>
</dbReference>
<sequence length="279" mass="31043">MKPLMEPTDLRSLAAASARIVATADLDEKVELAFATAKAWFGRRLSLSAGPLDGAMPDRPGRPANLVLVPPRELPKRSVHSQHGRISMIHSLAHIELNAVDLTWDLVGRFVRVPLPRSFFDNWVQVGLEEAKHYSLLADRLRSLGAAYGDLPAHDGLWQATQETGHDLTARLAILPLVLEARGLDVTPPLIDKMIEVGDAESAAILSIIYRDEKRHVAFGAKWFRFMCDRQNLAPEPTFRQLVIKHFRGPLKPPFNEAARSEAGMTPGFYRPLAPSRDR</sequence>
<dbReference type="InterPro" id="IPR007402">
    <property type="entry name" value="DUF455"/>
</dbReference>
<protein>
    <submittedName>
        <fullName evidence="1">Uncharacterized ferritin-like protein (DUF455 family)</fullName>
    </submittedName>
</protein>
<name>A0ABV2QUA2_9HYPH</name>
<dbReference type="SUPFAM" id="SSF47240">
    <property type="entry name" value="Ferritin-like"/>
    <property type="match status" value="1"/>
</dbReference>
<accession>A0ABV2QUA2</accession>
<dbReference type="EMBL" id="JBEPSM010000001">
    <property type="protein sequence ID" value="MET4632555.1"/>
    <property type="molecule type" value="Genomic_DNA"/>
</dbReference>
<evidence type="ECO:0000313" key="2">
    <source>
        <dbReference type="Proteomes" id="UP001549321"/>
    </source>
</evidence>
<dbReference type="PANTHER" id="PTHR42782">
    <property type="entry name" value="SI:CH73-314G15.3"/>
    <property type="match status" value="1"/>
</dbReference>
<dbReference type="PIRSF" id="PIRSF012318">
    <property type="entry name" value="UCP012318"/>
    <property type="match status" value="1"/>
</dbReference>
<gene>
    <name evidence="1" type="ORF">ABIE08_000468</name>
</gene>
<proteinExistence type="predicted"/>
<organism evidence="1 2">
    <name type="scientific">Kaistia defluvii</name>
    <dbReference type="NCBI Taxonomy" id="410841"/>
    <lineage>
        <taxon>Bacteria</taxon>
        <taxon>Pseudomonadati</taxon>
        <taxon>Pseudomonadota</taxon>
        <taxon>Alphaproteobacteria</taxon>
        <taxon>Hyphomicrobiales</taxon>
        <taxon>Kaistiaceae</taxon>
        <taxon>Kaistia</taxon>
    </lineage>
</organism>
<dbReference type="InterPro" id="IPR009078">
    <property type="entry name" value="Ferritin-like_SF"/>
</dbReference>
<dbReference type="PANTHER" id="PTHR42782:SF4">
    <property type="entry name" value="DUF455 DOMAIN-CONTAINING PROTEIN"/>
    <property type="match status" value="1"/>
</dbReference>
<comment type="caution">
    <text evidence="1">The sequence shown here is derived from an EMBL/GenBank/DDBJ whole genome shotgun (WGS) entry which is preliminary data.</text>
</comment>
<dbReference type="CDD" id="cd00657">
    <property type="entry name" value="Ferritin_like"/>
    <property type="match status" value="1"/>
</dbReference>
<dbReference type="Pfam" id="PF04305">
    <property type="entry name" value="DUF455"/>
    <property type="match status" value="1"/>
</dbReference>
<keyword evidence="2" id="KW-1185">Reference proteome</keyword>
<dbReference type="Proteomes" id="UP001549321">
    <property type="component" value="Unassembled WGS sequence"/>
</dbReference>
<evidence type="ECO:0000313" key="1">
    <source>
        <dbReference type="EMBL" id="MET4632555.1"/>
    </source>
</evidence>
<reference evidence="1 2" key="1">
    <citation type="submission" date="2024-06" db="EMBL/GenBank/DDBJ databases">
        <title>Sorghum-associated microbial communities from plants grown in Nebraska, USA.</title>
        <authorList>
            <person name="Schachtman D."/>
        </authorList>
    </citation>
    <scope>NUCLEOTIDE SEQUENCE [LARGE SCALE GENOMIC DNA]</scope>
    <source>
        <strain evidence="1 2">3207</strain>
    </source>
</reference>